<reference evidence="3" key="1">
    <citation type="submission" date="2021-02" db="EMBL/GenBank/DDBJ databases">
        <authorList>
            <person name="Dougan E. K."/>
            <person name="Rhodes N."/>
            <person name="Thang M."/>
            <person name="Chan C."/>
        </authorList>
    </citation>
    <scope>NUCLEOTIDE SEQUENCE</scope>
</reference>
<evidence type="ECO:0000313" key="3">
    <source>
        <dbReference type="EMBL" id="CAE7595463.1"/>
    </source>
</evidence>
<name>A0A812V162_9DINO</name>
<feature type="domain" description="RAP" evidence="2">
    <location>
        <begin position="173"/>
        <end position="230"/>
    </location>
</feature>
<organism evidence="3 4">
    <name type="scientific">Symbiodinium natans</name>
    <dbReference type="NCBI Taxonomy" id="878477"/>
    <lineage>
        <taxon>Eukaryota</taxon>
        <taxon>Sar</taxon>
        <taxon>Alveolata</taxon>
        <taxon>Dinophyceae</taxon>
        <taxon>Suessiales</taxon>
        <taxon>Symbiodiniaceae</taxon>
        <taxon>Symbiodinium</taxon>
    </lineage>
</organism>
<evidence type="ECO:0000313" key="4">
    <source>
        <dbReference type="Proteomes" id="UP000604046"/>
    </source>
</evidence>
<evidence type="ECO:0000256" key="1">
    <source>
        <dbReference type="SAM" id="MobiDB-lite"/>
    </source>
</evidence>
<gene>
    <name evidence="3" type="ORF">SNAT2548_LOCUS33883</name>
</gene>
<dbReference type="InterPro" id="IPR013584">
    <property type="entry name" value="RAP"/>
</dbReference>
<dbReference type="AlphaFoldDB" id="A0A812V162"/>
<protein>
    <recommendedName>
        <fullName evidence="2">RAP domain-containing protein</fullName>
    </recommendedName>
</protein>
<comment type="caution">
    <text evidence="3">The sequence shown here is derived from an EMBL/GenBank/DDBJ whole genome shotgun (WGS) entry which is preliminary data.</text>
</comment>
<dbReference type="Gene3D" id="3.40.960.10">
    <property type="entry name" value="VSR Endonuclease"/>
    <property type="match status" value="1"/>
</dbReference>
<dbReference type="OrthoDB" id="435047at2759"/>
<dbReference type="PROSITE" id="PS51286">
    <property type="entry name" value="RAP"/>
    <property type="match status" value="1"/>
</dbReference>
<dbReference type="Proteomes" id="UP000604046">
    <property type="component" value="Unassembled WGS sequence"/>
</dbReference>
<keyword evidence="4" id="KW-1185">Reference proteome</keyword>
<feature type="region of interest" description="Disordered" evidence="1">
    <location>
        <begin position="257"/>
        <end position="282"/>
    </location>
</feature>
<dbReference type="EMBL" id="CAJNDS010002782">
    <property type="protein sequence ID" value="CAE7595463.1"/>
    <property type="molecule type" value="Genomic_DNA"/>
</dbReference>
<dbReference type="SMART" id="SM00952">
    <property type="entry name" value="RAP"/>
    <property type="match status" value="1"/>
</dbReference>
<accession>A0A812V162</accession>
<sequence>MEPSTAAGSLYALALLDFGSDGTAAALASTALPRCLGHASQQELVNITFALVVLDLPQGELFSFALQRLAKQARGLEPIAIHALRIVAHCVQLPQALRPLMRASVEDTEVRRRCVGALREVLTATKDVAIGSPPMSSRLQAALERYFQELQVPHLPEQAVGPYVPDFVLPMKVAVEVDGYTHFYAFSQRMTAKSKLKRRVLEALGWGVVSLPHFQWLPMNHQDRLVCLSNKISVAAGQPFSVVRKASLQGFGHRPLRRGTRQRFAQQDKPPGRGQFAPTSRR</sequence>
<dbReference type="Pfam" id="PF08373">
    <property type="entry name" value="RAP"/>
    <property type="match status" value="1"/>
</dbReference>
<proteinExistence type="predicted"/>
<evidence type="ECO:0000259" key="2">
    <source>
        <dbReference type="PROSITE" id="PS51286"/>
    </source>
</evidence>